<dbReference type="Proteomes" id="UP000317316">
    <property type="component" value="Unassembled WGS sequence"/>
</dbReference>
<evidence type="ECO:0000259" key="1">
    <source>
        <dbReference type="Pfam" id="PF06902"/>
    </source>
</evidence>
<organism evidence="2 3">
    <name type="scientific">Psychrobacillus lasiicapitis</name>
    <dbReference type="NCBI Taxonomy" id="1636719"/>
    <lineage>
        <taxon>Bacteria</taxon>
        <taxon>Bacillati</taxon>
        <taxon>Bacillota</taxon>
        <taxon>Bacilli</taxon>
        <taxon>Bacillales</taxon>
        <taxon>Bacillaceae</taxon>
        <taxon>Psychrobacillus</taxon>
    </lineage>
</organism>
<gene>
    <name evidence="2" type="ORF">FG382_00745</name>
</gene>
<protein>
    <recommendedName>
        <fullName evidence="1">Divergent 4Fe-4S mono-cluster domain-containing protein</fullName>
    </recommendedName>
</protein>
<dbReference type="OrthoDB" id="9793389at2"/>
<dbReference type="Gene3D" id="3.30.70.20">
    <property type="match status" value="1"/>
</dbReference>
<accession>A0A544TGY8</accession>
<comment type="caution">
    <text evidence="2">The sequence shown here is derived from an EMBL/GenBank/DDBJ whole genome shotgun (WGS) entry which is preliminary data.</text>
</comment>
<feature type="domain" description="Divergent 4Fe-4S mono-cluster" evidence="1">
    <location>
        <begin position="16"/>
        <end position="79"/>
    </location>
</feature>
<dbReference type="RefSeq" id="WP_142536966.1">
    <property type="nucleotide sequence ID" value="NZ_BMIE01000002.1"/>
</dbReference>
<keyword evidence="3" id="KW-1185">Reference proteome</keyword>
<sequence>MEEDTKDLLQRGYKKYTGHEVDVYFHTGKCTHAANCLKYLPSTFNMNRKPWILPDAALREDVKRVIATCPSEALLYVEKNDSFFV</sequence>
<reference evidence="2 3" key="1">
    <citation type="submission" date="2019-05" db="EMBL/GenBank/DDBJ databases">
        <title>Psychrobacillus vulpis sp. nov., a new species isolated from feces of a red fox that inhabits in The Tablas de Daimiel Natural Park, Albacete, Spain.</title>
        <authorList>
            <person name="Rodriguez M."/>
            <person name="Reina J.C."/>
            <person name="Bejar V."/>
            <person name="Llamas I."/>
        </authorList>
    </citation>
    <scope>NUCLEOTIDE SEQUENCE [LARGE SCALE GENOMIC DNA]</scope>
    <source>
        <strain evidence="2 3">NEAU-3TGS17</strain>
    </source>
</reference>
<dbReference type="SUPFAM" id="SSF54862">
    <property type="entry name" value="4Fe-4S ferredoxins"/>
    <property type="match status" value="1"/>
</dbReference>
<name>A0A544TGY8_9BACI</name>
<dbReference type="Pfam" id="PF06902">
    <property type="entry name" value="Fer4_19"/>
    <property type="match status" value="1"/>
</dbReference>
<dbReference type="EMBL" id="VDGH01000001">
    <property type="protein sequence ID" value="TQR16722.1"/>
    <property type="molecule type" value="Genomic_DNA"/>
</dbReference>
<evidence type="ECO:0000313" key="3">
    <source>
        <dbReference type="Proteomes" id="UP000317316"/>
    </source>
</evidence>
<proteinExistence type="predicted"/>
<evidence type="ECO:0000313" key="2">
    <source>
        <dbReference type="EMBL" id="TQR16722.1"/>
    </source>
</evidence>
<dbReference type="InterPro" id="IPR010693">
    <property type="entry name" value="Divergent_4Fe-4S_mono-cluster"/>
</dbReference>
<dbReference type="AlphaFoldDB" id="A0A544TGY8"/>